<organism evidence="1 2">
    <name type="scientific">Rhodobacter phage RcTitan</name>
    <dbReference type="NCBI Taxonomy" id="1662330"/>
    <lineage>
        <taxon>Viruses</taxon>
        <taxon>Duplodnaviria</taxon>
        <taxon>Heunggongvirae</taxon>
        <taxon>Uroviricota</taxon>
        <taxon>Caudoviricetes</taxon>
        <taxon>Titanvirus</taxon>
        <taxon>Titanvirus rctitan</taxon>
    </lineage>
</organism>
<dbReference type="RefSeq" id="YP_009225682.1">
    <property type="nucleotide sequence ID" value="NC_029097.1"/>
</dbReference>
<dbReference type="KEGG" id="vg:26796450"/>
<proteinExistence type="predicted"/>
<evidence type="ECO:0000313" key="1">
    <source>
        <dbReference type="EMBL" id="AKU43034.1"/>
    </source>
</evidence>
<gene>
    <name evidence="1" type="ORF">RCTITAN_17</name>
</gene>
<dbReference type="InterPro" id="IPR044000">
    <property type="entry name" value="Phage_tube_2"/>
</dbReference>
<dbReference type="Pfam" id="PF18906">
    <property type="entry name" value="Phage_tube_2"/>
    <property type="match status" value="1"/>
</dbReference>
<reference evidence="1 2" key="1">
    <citation type="journal article" date="2016" name="Genome Announc.">
        <title>Complete Genome Sequences of Five Bacteriophages That Infect Rhodobacter capsulatus.</title>
        <authorList>
            <person name="Bollivar D.W."/>
            <person name="Bernardoni B."/>
            <person name="Bockman M.R."/>
            <person name="Miller B.M."/>
            <person name="Russell D.A."/>
            <person name="Delesalle V.A."/>
            <person name="Krukonis G.P."/>
            <person name="Hatfull G.F."/>
            <person name="Cross M.R."/>
            <person name="Szewczyk M.M."/>
            <person name="Eppurath A."/>
        </authorList>
    </citation>
    <scope>NUCLEOTIDE SEQUENCE [LARGE SCALE GENOMIC DNA]</scope>
</reference>
<accession>A0A0K1LKT2</accession>
<evidence type="ECO:0000313" key="2">
    <source>
        <dbReference type="Proteomes" id="UP000203710"/>
    </source>
</evidence>
<keyword evidence="2" id="KW-1185">Reference proteome</keyword>
<dbReference type="EMBL" id="KR935213">
    <property type="protein sequence ID" value="AKU43034.1"/>
    <property type="molecule type" value="Genomic_DNA"/>
</dbReference>
<dbReference type="Proteomes" id="UP000203710">
    <property type="component" value="Segment"/>
</dbReference>
<dbReference type="OrthoDB" id="1712at10239"/>
<name>A0A0K1LKT2_9CAUD</name>
<sequence>MPPICEQNSRDSNEVELSFAEEECLRQLPEGEAAVAATGTVTISSTALGAVAASGTLTINVNPTAGDTVGVNGQTITFRASGAVANEVNIGASATATATALAAVVTNVTGVNATAAGAVVTITAETAGTSGNSIALANPSNGASITRSGATLTGGAAAHSVTIDGNVFSFVASAPGAGGVLIGASVTTAATNLAAAINALSLFNATSAAGVVTISAAVGGEDGNLYALTKTGANVAVSGATLAGGVEAVPGAQWFKTEPNSFGDFGSELTKAVRSFISPSRQRKKGRTVGEEAAGGFNTDFTKTSLNRLLQGFMFADARELPTTKSLVRAVGIDKLQNATLAAGYQIKTDAAFAAGQMVFASGFDNASNNGLKVVTAVGATTYDKTVQVTPACVDEAGGADKHVEACGYQFASGDVSLTVTSGIPALVSVAQDFTALPNFIPGAWLFIGGDASTTAFANNQGYARIKSVSANAVVFDDVTFTPVTEAGTGKTIRVFCGPIIRNEKAASLIKQRSYQLERTLGQGDTSAQAEYLEGAIANEFSMEFPSEDKIAADLTFVAASRSFRTGEPGDELKDGERFEAEGGEVYNTTSDLYRMRIAINDATTANLLPLVGFVSEGSLTLTNNASPNKALSVLGALDFQFGDFEVGGSLTAYFAEVSAPRRIKDDTDCSFNVIGGYDNAGFVFDMPLLTLSGGGLTVEKDAAIMLPIENSAVESAAGYTLLYQFFPYLPDAAMPQ</sequence>
<dbReference type="GeneID" id="26796450"/>
<protein>
    <submittedName>
        <fullName evidence="1">Uncharacterized protein</fullName>
    </submittedName>
</protein>